<dbReference type="AlphaFoldDB" id="A0A1I7Z585"/>
<organism evidence="1 2">
    <name type="scientific">Steinernema glaseri</name>
    <dbReference type="NCBI Taxonomy" id="37863"/>
    <lineage>
        <taxon>Eukaryota</taxon>
        <taxon>Metazoa</taxon>
        <taxon>Ecdysozoa</taxon>
        <taxon>Nematoda</taxon>
        <taxon>Chromadorea</taxon>
        <taxon>Rhabditida</taxon>
        <taxon>Tylenchina</taxon>
        <taxon>Panagrolaimomorpha</taxon>
        <taxon>Strongyloidoidea</taxon>
        <taxon>Steinernematidae</taxon>
        <taxon>Steinernema</taxon>
    </lineage>
</organism>
<protein>
    <submittedName>
        <fullName evidence="2">Secreted protein</fullName>
    </submittedName>
</protein>
<sequence>MAFLDRTLTNGCAFASPDEGQGGYDKSRCPRIVFLCFRFFVVAVMVINCDRRHGSAREDRNSVCWLSYTLSTLLLWDPSLSNPICVNMCNKSLIELLPTTLKF</sequence>
<evidence type="ECO:0000313" key="2">
    <source>
        <dbReference type="WBParaSite" id="L893_g22975.t1"/>
    </source>
</evidence>
<dbReference type="Proteomes" id="UP000095287">
    <property type="component" value="Unplaced"/>
</dbReference>
<reference evidence="2" key="1">
    <citation type="submission" date="2016-11" db="UniProtKB">
        <authorList>
            <consortium name="WormBaseParasite"/>
        </authorList>
    </citation>
    <scope>IDENTIFICATION</scope>
</reference>
<evidence type="ECO:0000313" key="1">
    <source>
        <dbReference type="Proteomes" id="UP000095287"/>
    </source>
</evidence>
<accession>A0A1I7Z585</accession>
<proteinExistence type="predicted"/>
<name>A0A1I7Z585_9BILA</name>
<dbReference type="WBParaSite" id="L893_g22975.t1">
    <property type="protein sequence ID" value="L893_g22975.t1"/>
    <property type="gene ID" value="L893_g22975"/>
</dbReference>
<keyword evidence="1" id="KW-1185">Reference proteome</keyword>